<sequence>MRKKRETEEPKHRFHDIGAPIAEADFRPGVHTIFPIGAG</sequence>
<protein>
    <submittedName>
        <fullName evidence="1">Uncharacterized protein</fullName>
    </submittedName>
</protein>
<reference evidence="2" key="1">
    <citation type="submission" date="2016-11" db="EMBL/GenBank/DDBJ databases">
        <authorList>
            <person name="Varghese N."/>
            <person name="Submissions S."/>
        </authorList>
    </citation>
    <scope>NUCLEOTIDE SEQUENCE [LARGE SCALE GENOMIC DNA]</scope>
    <source>
        <strain evidence="2">GAS401</strain>
    </source>
</reference>
<dbReference type="Proteomes" id="UP000184096">
    <property type="component" value="Chromosome I"/>
</dbReference>
<evidence type="ECO:0000313" key="2">
    <source>
        <dbReference type="Proteomes" id="UP000184096"/>
    </source>
</evidence>
<name>A0A1M7TEJ6_9BRAD</name>
<dbReference type="EMBL" id="LT670849">
    <property type="protein sequence ID" value="SHN69160.1"/>
    <property type="molecule type" value="Genomic_DNA"/>
</dbReference>
<dbReference type="AlphaFoldDB" id="A0A1M7TEJ6"/>
<gene>
    <name evidence="1" type="ORF">SAMN05444170_1505</name>
</gene>
<proteinExistence type="predicted"/>
<keyword evidence="2" id="KW-1185">Reference proteome</keyword>
<evidence type="ECO:0000313" key="1">
    <source>
        <dbReference type="EMBL" id="SHN69160.1"/>
    </source>
</evidence>
<accession>A0A1M7TEJ6</accession>
<organism evidence="1 2">
    <name type="scientific">Bradyrhizobium erythrophlei</name>
    <dbReference type="NCBI Taxonomy" id="1437360"/>
    <lineage>
        <taxon>Bacteria</taxon>
        <taxon>Pseudomonadati</taxon>
        <taxon>Pseudomonadota</taxon>
        <taxon>Alphaproteobacteria</taxon>
        <taxon>Hyphomicrobiales</taxon>
        <taxon>Nitrobacteraceae</taxon>
        <taxon>Bradyrhizobium</taxon>
    </lineage>
</organism>